<reference evidence="12 13" key="1">
    <citation type="journal article" date="2014" name="Appl. Environ. Microbiol.">
        <title>Gut symbionts from distinct hosts exhibit genotoxic activity via divergent colibactin biosynthetic pathways.</title>
        <authorList>
            <person name="Engel P."/>
            <person name="Vizcaino M.I."/>
            <person name="Crawford J.M."/>
        </authorList>
    </citation>
    <scope>NUCLEOTIDE SEQUENCE [LARGE SCALE GENOMIC DNA]</scope>
    <source>
        <strain evidence="12 13">PEB0191</strain>
    </source>
</reference>
<accession>A0A0A7S2P8</accession>
<proteinExistence type="inferred from homology"/>
<keyword evidence="7" id="KW-0067">ATP-binding</keyword>
<dbReference type="GO" id="GO:0006826">
    <property type="term" value="P:iron ion transport"/>
    <property type="evidence" value="ECO:0007669"/>
    <property type="project" value="UniProtKB-KW"/>
</dbReference>
<evidence type="ECO:0000256" key="5">
    <source>
        <dbReference type="ARBA" id="ARBA00022496"/>
    </source>
</evidence>
<evidence type="ECO:0000256" key="6">
    <source>
        <dbReference type="ARBA" id="ARBA00022741"/>
    </source>
</evidence>
<evidence type="ECO:0000259" key="11">
    <source>
        <dbReference type="PROSITE" id="PS50893"/>
    </source>
</evidence>
<evidence type="ECO:0000313" key="13">
    <source>
        <dbReference type="Proteomes" id="UP000030901"/>
    </source>
</evidence>
<feature type="domain" description="ABC transporter" evidence="11">
    <location>
        <begin position="2"/>
        <end position="236"/>
    </location>
</feature>
<dbReference type="HOGENOM" id="CLU_000604_1_11_6"/>
<dbReference type="PANTHER" id="PTHR42771:SF3">
    <property type="entry name" value="PETROBACTIN IMPORT ATP-BINDING PROTEIN YCLP"/>
    <property type="match status" value="1"/>
</dbReference>
<dbReference type="OrthoDB" id="5292475at2"/>
<evidence type="ECO:0000256" key="1">
    <source>
        <dbReference type="ARBA" id="ARBA00004202"/>
    </source>
</evidence>
<evidence type="ECO:0000256" key="8">
    <source>
        <dbReference type="ARBA" id="ARBA00023004"/>
    </source>
</evidence>
<dbReference type="CDD" id="cd03214">
    <property type="entry name" value="ABC_Iron-Siderophores_B12_Hemin"/>
    <property type="match status" value="1"/>
</dbReference>
<keyword evidence="4" id="KW-1003">Cell membrane</keyword>
<dbReference type="InterPro" id="IPR027417">
    <property type="entry name" value="P-loop_NTPase"/>
</dbReference>
<dbReference type="FunFam" id="3.40.50.300:FF:000134">
    <property type="entry name" value="Iron-enterobactin ABC transporter ATP-binding protein"/>
    <property type="match status" value="1"/>
</dbReference>
<dbReference type="SMART" id="SM00382">
    <property type="entry name" value="AAA"/>
    <property type="match status" value="1"/>
</dbReference>
<dbReference type="RefSeq" id="WP_039104818.1">
    <property type="nucleotide sequence ID" value="NZ_CAMPDX010000044.1"/>
</dbReference>
<dbReference type="STRING" id="1267021.FPB0191_01297"/>
<evidence type="ECO:0000256" key="4">
    <source>
        <dbReference type="ARBA" id="ARBA00022475"/>
    </source>
</evidence>
<keyword evidence="8" id="KW-0408">Iron</keyword>
<evidence type="ECO:0000256" key="10">
    <source>
        <dbReference type="ARBA" id="ARBA00023136"/>
    </source>
</evidence>
<dbReference type="KEGG" id="fpp:FPB0191_01297"/>
<dbReference type="GO" id="GO:0005524">
    <property type="term" value="F:ATP binding"/>
    <property type="evidence" value="ECO:0007669"/>
    <property type="project" value="UniProtKB-KW"/>
</dbReference>
<keyword evidence="5" id="KW-0410">Iron transport</keyword>
<dbReference type="EC" id="3.6.3.34" evidence="12"/>
<keyword evidence="6" id="KW-0547">Nucleotide-binding</keyword>
<dbReference type="InterPro" id="IPR003439">
    <property type="entry name" value="ABC_transporter-like_ATP-bd"/>
</dbReference>
<dbReference type="PANTHER" id="PTHR42771">
    <property type="entry name" value="IRON(3+)-HYDROXAMATE IMPORT ATP-BINDING PROTEIN FHUC"/>
    <property type="match status" value="1"/>
</dbReference>
<dbReference type="EMBL" id="CP009056">
    <property type="protein sequence ID" value="AJA45117.1"/>
    <property type="molecule type" value="Genomic_DNA"/>
</dbReference>
<evidence type="ECO:0000256" key="7">
    <source>
        <dbReference type="ARBA" id="ARBA00022840"/>
    </source>
</evidence>
<protein>
    <submittedName>
        <fullName evidence="12">ABC-type enterochelin transport system, ATPase component</fullName>
        <ecNumber evidence="12">3.6.3.34</ecNumber>
    </submittedName>
</protein>
<dbReference type="PROSITE" id="PS50893">
    <property type="entry name" value="ABC_TRANSPORTER_2"/>
    <property type="match status" value="1"/>
</dbReference>
<dbReference type="Gene3D" id="3.40.50.300">
    <property type="entry name" value="P-loop containing nucleotide triphosphate hydrolases"/>
    <property type="match status" value="1"/>
</dbReference>
<evidence type="ECO:0000256" key="2">
    <source>
        <dbReference type="ARBA" id="ARBA00005417"/>
    </source>
</evidence>
<dbReference type="InterPro" id="IPR051535">
    <property type="entry name" value="Siderophore_ABC-ATPase"/>
</dbReference>
<dbReference type="Proteomes" id="UP000030901">
    <property type="component" value="Chromosome"/>
</dbReference>
<name>A0A0A7S2P8_FRIPE</name>
<dbReference type="SUPFAM" id="SSF52540">
    <property type="entry name" value="P-loop containing nucleoside triphosphate hydrolases"/>
    <property type="match status" value="1"/>
</dbReference>
<dbReference type="AlphaFoldDB" id="A0A0A7S2P8"/>
<comment type="subcellular location">
    <subcellularLocation>
        <location evidence="1">Cell membrane</location>
        <topology evidence="1">Peripheral membrane protein</topology>
    </subcellularLocation>
</comment>
<dbReference type="GO" id="GO:0005886">
    <property type="term" value="C:plasma membrane"/>
    <property type="evidence" value="ECO:0007669"/>
    <property type="project" value="UniProtKB-SubCell"/>
</dbReference>
<keyword evidence="9" id="KW-0406">Ion transport</keyword>
<dbReference type="InterPro" id="IPR003593">
    <property type="entry name" value="AAA+_ATPase"/>
</dbReference>
<evidence type="ECO:0000256" key="9">
    <source>
        <dbReference type="ARBA" id="ARBA00023065"/>
    </source>
</evidence>
<gene>
    <name evidence="12" type="ORF">FPB0191_01297</name>
</gene>
<organism evidence="12 13">
    <name type="scientific">Frischella perrara</name>
    <dbReference type="NCBI Taxonomy" id="1267021"/>
    <lineage>
        <taxon>Bacteria</taxon>
        <taxon>Pseudomonadati</taxon>
        <taxon>Pseudomonadota</taxon>
        <taxon>Gammaproteobacteria</taxon>
        <taxon>Orbales</taxon>
        <taxon>Orbaceae</taxon>
        <taxon>Frischella</taxon>
    </lineage>
</organism>
<sequence>MITIDNIRKQYGDAVILDNITTTIPNGGITSIIGANGAGKSTLLSIIGRLLLADSGRVQVGDLDVVTTNSAVLAKNLSILRQENQFNSRLTVEELVGFGRYPYSKGRLTTKDLEIIDQSLAFLNLLDLRHRFLDELSGGQRQRAYVAMVLCQDTNYILLDEPLNNLDMKHAVAMMKQLRLAADQLGKTIILVIHDINFASAYSDYILAMKKGALCYQGQPKAIMQADILQDIFDTPLSIHEVAGQLIAMYYQ</sequence>
<evidence type="ECO:0000313" key="12">
    <source>
        <dbReference type="EMBL" id="AJA45117.1"/>
    </source>
</evidence>
<dbReference type="Pfam" id="PF00005">
    <property type="entry name" value="ABC_tran"/>
    <property type="match status" value="1"/>
</dbReference>
<keyword evidence="12" id="KW-0378">Hydrolase</keyword>
<keyword evidence="13" id="KW-1185">Reference proteome</keyword>
<evidence type="ECO:0000256" key="3">
    <source>
        <dbReference type="ARBA" id="ARBA00022448"/>
    </source>
</evidence>
<dbReference type="GO" id="GO:0016887">
    <property type="term" value="F:ATP hydrolysis activity"/>
    <property type="evidence" value="ECO:0007669"/>
    <property type="project" value="InterPro"/>
</dbReference>
<comment type="similarity">
    <text evidence="2">Belongs to the ABC transporter superfamily.</text>
</comment>
<keyword evidence="10" id="KW-0472">Membrane</keyword>
<keyword evidence="3" id="KW-0813">Transport</keyword>